<dbReference type="EMBL" id="JAIRBA010000006">
    <property type="protein sequence ID" value="MCG2418335.1"/>
    <property type="molecule type" value="Genomic_DNA"/>
</dbReference>
<keyword evidence="6" id="KW-1185">Reference proteome</keyword>
<dbReference type="GO" id="GO:0016887">
    <property type="term" value="F:ATP hydrolysis activity"/>
    <property type="evidence" value="ECO:0007669"/>
    <property type="project" value="InterPro"/>
</dbReference>
<sequence>MKNSKEIELRQIFKYLESLILWRIRNNAADFDSKAPTLDLKKLGESNLGVFLKEEKLSETEIVVFLLAVAPSFYPSFFIDTISKEYPEGTDFVQFGGVKGQNHRGILPTGETVQFILGGTNFTRRMQCMDFFKVEHLFSKKDILYLENVPFGEPIMSGKIILSADIIYKITTGEVPAPKLSTAFPAEKLETELQWDDLILSQKTLQQIRELEMWLQFNDQLFNDWGMKNRLKAGYRVLFHGPPGTGKTLTASLLGKYTNKPVYRIDLSTVVSKYIGETEKNLSNLFNKAQHKDWILFFDEADAIFGKRTNVRDAHDKYANQEVSYLLQRVEAHPGLIILASNFRDNVDESFTRRFQSIIMFEMPGATEREAIWKTNLPKQLKISEEIDWEDISKKYELTGSNILNIIQFCSLKVLNGKSKTLTPEILQQGIRREFVKENRTH</sequence>
<evidence type="ECO:0000256" key="2">
    <source>
        <dbReference type="ARBA" id="ARBA00022741"/>
    </source>
</evidence>
<accession>A0A9X1QU25</accession>
<dbReference type="GO" id="GO:0005524">
    <property type="term" value="F:ATP binding"/>
    <property type="evidence" value="ECO:0007669"/>
    <property type="project" value="UniProtKB-KW"/>
</dbReference>
<dbReference type="InterPro" id="IPR003593">
    <property type="entry name" value="AAA+_ATPase"/>
</dbReference>
<gene>
    <name evidence="5" type="ORF">K8089_04815</name>
</gene>
<dbReference type="InterPro" id="IPR003959">
    <property type="entry name" value="ATPase_AAA_core"/>
</dbReference>
<dbReference type="RefSeq" id="WP_237602152.1">
    <property type="nucleotide sequence ID" value="NZ_JAIRBA010000006.1"/>
</dbReference>
<dbReference type="Proteomes" id="UP001139461">
    <property type="component" value="Unassembled WGS sequence"/>
</dbReference>
<dbReference type="InterPro" id="IPR050221">
    <property type="entry name" value="26S_Proteasome_ATPase"/>
</dbReference>
<dbReference type="CDD" id="cd19481">
    <property type="entry name" value="RecA-like_protease"/>
    <property type="match status" value="1"/>
</dbReference>
<comment type="similarity">
    <text evidence="1">Belongs to the AAA ATPase family.</text>
</comment>
<name>A0A9X1QU25_9FLAO</name>
<evidence type="ECO:0000256" key="3">
    <source>
        <dbReference type="ARBA" id="ARBA00022840"/>
    </source>
</evidence>
<dbReference type="Pfam" id="PF00004">
    <property type="entry name" value="AAA"/>
    <property type="match status" value="1"/>
</dbReference>
<evidence type="ECO:0000259" key="4">
    <source>
        <dbReference type="SMART" id="SM00382"/>
    </source>
</evidence>
<keyword evidence="3 5" id="KW-0067">ATP-binding</keyword>
<organism evidence="5 6">
    <name type="scientific">Aequorivita vitellina</name>
    <dbReference type="NCBI Taxonomy" id="2874475"/>
    <lineage>
        <taxon>Bacteria</taxon>
        <taxon>Pseudomonadati</taxon>
        <taxon>Bacteroidota</taxon>
        <taxon>Flavobacteriia</taxon>
        <taxon>Flavobacteriales</taxon>
        <taxon>Flavobacteriaceae</taxon>
        <taxon>Aequorivita</taxon>
    </lineage>
</organism>
<dbReference type="SUPFAM" id="SSF52540">
    <property type="entry name" value="P-loop containing nucleoside triphosphate hydrolases"/>
    <property type="match status" value="1"/>
</dbReference>
<dbReference type="PANTHER" id="PTHR23073">
    <property type="entry name" value="26S PROTEASOME REGULATORY SUBUNIT"/>
    <property type="match status" value="1"/>
</dbReference>
<evidence type="ECO:0000256" key="1">
    <source>
        <dbReference type="ARBA" id="ARBA00006914"/>
    </source>
</evidence>
<protein>
    <submittedName>
        <fullName evidence="5">ATP-binding protein</fullName>
    </submittedName>
</protein>
<dbReference type="InterPro" id="IPR027417">
    <property type="entry name" value="P-loop_NTPase"/>
</dbReference>
<feature type="domain" description="AAA+ ATPase" evidence="4">
    <location>
        <begin position="233"/>
        <end position="365"/>
    </location>
</feature>
<evidence type="ECO:0000313" key="6">
    <source>
        <dbReference type="Proteomes" id="UP001139461"/>
    </source>
</evidence>
<dbReference type="AlphaFoldDB" id="A0A9X1QU25"/>
<dbReference type="SMART" id="SM00382">
    <property type="entry name" value="AAA"/>
    <property type="match status" value="1"/>
</dbReference>
<comment type="caution">
    <text evidence="5">The sequence shown here is derived from an EMBL/GenBank/DDBJ whole genome shotgun (WGS) entry which is preliminary data.</text>
</comment>
<reference evidence="5" key="1">
    <citation type="submission" date="2021-09" db="EMBL/GenBank/DDBJ databases">
        <title>Genome of Aequorivita sp. strain F47161.</title>
        <authorList>
            <person name="Wang Y."/>
        </authorList>
    </citation>
    <scope>NUCLEOTIDE SEQUENCE</scope>
    <source>
        <strain evidence="5">F47161</strain>
    </source>
</reference>
<keyword evidence="2" id="KW-0547">Nucleotide-binding</keyword>
<dbReference type="Gene3D" id="3.40.50.300">
    <property type="entry name" value="P-loop containing nucleotide triphosphate hydrolases"/>
    <property type="match status" value="1"/>
</dbReference>
<proteinExistence type="inferred from homology"/>
<evidence type="ECO:0000313" key="5">
    <source>
        <dbReference type="EMBL" id="MCG2418335.1"/>
    </source>
</evidence>